<dbReference type="RefSeq" id="WP_139164993.1">
    <property type="nucleotide sequence ID" value="NZ_FMYE01000035.1"/>
</dbReference>
<dbReference type="PANTHER" id="PTHR33408:SF2">
    <property type="entry name" value="TRANSPOSASE DDE DOMAIN-CONTAINING PROTEIN"/>
    <property type="match status" value="1"/>
</dbReference>
<organism evidence="2 3">
    <name type="scientific">Bacteroides ovatus</name>
    <dbReference type="NCBI Taxonomy" id="28116"/>
    <lineage>
        <taxon>Bacteria</taxon>
        <taxon>Pseudomonadati</taxon>
        <taxon>Bacteroidota</taxon>
        <taxon>Bacteroidia</taxon>
        <taxon>Bacteroidales</taxon>
        <taxon>Bacteroidaceae</taxon>
        <taxon>Bacteroides</taxon>
    </lineage>
</organism>
<evidence type="ECO:0000313" key="2">
    <source>
        <dbReference type="EMBL" id="SDB78140.1"/>
    </source>
</evidence>
<proteinExistence type="predicted"/>
<dbReference type="PANTHER" id="PTHR33408">
    <property type="entry name" value="TRANSPOSASE"/>
    <property type="match status" value="1"/>
</dbReference>
<accession>A0A1G6G819</accession>
<sequence>MAKLHFRPYIPNQTVLFPQRIDENIVATDPVRIVNAVIDNLNLESFKKLYKETGRCPYHPKMMLKVIIYAYMNNIYS</sequence>
<name>A0A1G6G819_BACOV</name>
<feature type="non-terminal residue" evidence="2">
    <location>
        <position position="77"/>
    </location>
</feature>
<dbReference type="EMBL" id="FMYE01000035">
    <property type="protein sequence ID" value="SDB78140.1"/>
    <property type="molecule type" value="Genomic_DNA"/>
</dbReference>
<dbReference type="AlphaFoldDB" id="A0A1G6G819"/>
<protein>
    <submittedName>
        <fullName evidence="2">Transposase domain</fullName>
    </submittedName>
</protein>
<dbReference type="Pfam" id="PF05598">
    <property type="entry name" value="DUF772"/>
    <property type="match status" value="1"/>
</dbReference>
<dbReference type="InterPro" id="IPR008490">
    <property type="entry name" value="Transposase_InsH_N"/>
</dbReference>
<reference evidence="2 3" key="1">
    <citation type="submission" date="2016-10" db="EMBL/GenBank/DDBJ databases">
        <authorList>
            <person name="de Groot N.N."/>
        </authorList>
    </citation>
    <scope>NUCLEOTIDE SEQUENCE [LARGE SCALE GENOMIC DNA]</scope>
    <source>
        <strain evidence="2 3">NLAE-zl-C500</strain>
    </source>
</reference>
<dbReference type="Proteomes" id="UP000183670">
    <property type="component" value="Unassembled WGS sequence"/>
</dbReference>
<feature type="domain" description="Transposase InsH N-terminal" evidence="1">
    <location>
        <begin position="21"/>
        <end position="77"/>
    </location>
</feature>
<evidence type="ECO:0000313" key="3">
    <source>
        <dbReference type="Proteomes" id="UP000183670"/>
    </source>
</evidence>
<gene>
    <name evidence="2" type="ORF">SAMN05192581_10351</name>
</gene>
<evidence type="ECO:0000259" key="1">
    <source>
        <dbReference type="Pfam" id="PF05598"/>
    </source>
</evidence>